<dbReference type="NCBIfam" id="TIGR00287">
    <property type="entry name" value="cas1"/>
    <property type="match status" value="1"/>
</dbReference>
<comment type="cofactor">
    <cofactor evidence="10">
        <name>Mg(2+)</name>
        <dbReference type="ChEBI" id="CHEBI:18420"/>
    </cofactor>
    <cofactor evidence="10">
        <name>Mn(2+)</name>
        <dbReference type="ChEBI" id="CHEBI:29035"/>
    </cofactor>
</comment>
<keyword evidence="7 10" id="KW-0238">DNA-binding</keyword>
<name>A0A2U1BIV5_9FIRM</name>
<keyword evidence="3 10" id="KW-0255">Endonuclease</keyword>
<evidence type="ECO:0000256" key="3">
    <source>
        <dbReference type="ARBA" id="ARBA00022759"/>
    </source>
</evidence>
<keyword evidence="4 10" id="KW-0378">Hydrolase</keyword>
<reference evidence="11 12" key="1">
    <citation type="submission" date="2018-04" db="EMBL/GenBank/DDBJ databases">
        <title>Genomic Encyclopedia of Type Strains, Phase IV (KMG-IV): sequencing the most valuable type-strain genomes for metagenomic binning, comparative biology and taxonomic classification.</title>
        <authorList>
            <person name="Goeker M."/>
        </authorList>
    </citation>
    <scope>NUCLEOTIDE SEQUENCE [LARGE SCALE GENOMIC DNA]</scope>
    <source>
        <strain evidence="11 12">DSM 26588</strain>
    </source>
</reference>
<dbReference type="InterPro" id="IPR042206">
    <property type="entry name" value="CRISPR-assoc_Cas1_C"/>
</dbReference>
<dbReference type="RefSeq" id="WP_116722233.1">
    <property type="nucleotide sequence ID" value="NZ_CAUFHD010000021.1"/>
</dbReference>
<dbReference type="AlphaFoldDB" id="A0A2U1BIV5"/>
<feature type="binding site" evidence="10">
    <location>
        <position position="249"/>
    </location>
    <ligand>
        <name>Mn(2+)</name>
        <dbReference type="ChEBI" id="CHEBI:29035"/>
    </ligand>
</feature>
<dbReference type="InterPro" id="IPR050646">
    <property type="entry name" value="Cas1"/>
</dbReference>
<evidence type="ECO:0000256" key="9">
    <source>
        <dbReference type="ARBA" id="ARBA00038592"/>
    </source>
</evidence>
<dbReference type="GO" id="GO:0046872">
    <property type="term" value="F:metal ion binding"/>
    <property type="evidence" value="ECO:0007669"/>
    <property type="project" value="UniProtKB-UniRule"/>
</dbReference>
<dbReference type="InterPro" id="IPR002729">
    <property type="entry name" value="CRISPR-assoc_Cas1"/>
</dbReference>
<dbReference type="HAMAP" id="MF_01470">
    <property type="entry name" value="Cas1"/>
    <property type="match status" value="1"/>
</dbReference>
<dbReference type="GO" id="GO:0004520">
    <property type="term" value="F:DNA endonuclease activity"/>
    <property type="evidence" value="ECO:0007669"/>
    <property type="project" value="InterPro"/>
</dbReference>
<evidence type="ECO:0000313" key="11">
    <source>
        <dbReference type="EMBL" id="PVY48598.1"/>
    </source>
</evidence>
<dbReference type="GO" id="GO:0051607">
    <property type="term" value="P:defense response to virus"/>
    <property type="evidence" value="ECO:0007669"/>
    <property type="project" value="UniProtKB-UniRule"/>
</dbReference>
<dbReference type="Gene3D" id="3.100.10.20">
    <property type="entry name" value="CRISPR-associated endonuclease Cas1, N-terminal domain"/>
    <property type="match status" value="1"/>
</dbReference>
<accession>A0A2U1BIV5</accession>
<comment type="similarity">
    <text evidence="10">Belongs to the CRISPR-associated endonuclease Cas1 family.</text>
</comment>
<dbReference type="EC" id="3.1.-.-" evidence="10"/>
<gene>
    <name evidence="10" type="primary">cas1</name>
    <name evidence="11" type="ORF">C7373_106105</name>
</gene>
<evidence type="ECO:0000313" key="12">
    <source>
        <dbReference type="Proteomes" id="UP000245778"/>
    </source>
</evidence>
<dbReference type="InterPro" id="IPR042211">
    <property type="entry name" value="CRISPR-assoc_Cas1_N"/>
</dbReference>
<organism evidence="11 12">
    <name type="scientific">Intestinimonas butyriciproducens</name>
    <dbReference type="NCBI Taxonomy" id="1297617"/>
    <lineage>
        <taxon>Bacteria</taxon>
        <taxon>Bacillati</taxon>
        <taxon>Bacillota</taxon>
        <taxon>Clostridia</taxon>
        <taxon>Eubacteriales</taxon>
        <taxon>Intestinimonas</taxon>
    </lineage>
</organism>
<evidence type="ECO:0000256" key="6">
    <source>
        <dbReference type="ARBA" id="ARBA00023118"/>
    </source>
</evidence>
<evidence type="ECO:0000256" key="10">
    <source>
        <dbReference type="HAMAP-Rule" id="MF_01470"/>
    </source>
</evidence>
<evidence type="ECO:0000256" key="5">
    <source>
        <dbReference type="ARBA" id="ARBA00022842"/>
    </source>
</evidence>
<feature type="binding site" evidence="10">
    <location>
        <position position="234"/>
    </location>
    <ligand>
        <name>Mn(2+)</name>
        <dbReference type="ChEBI" id="CHEBI:29035"/>
    </ligand>
</feature>
<protein>
    <recommendedName>
        <fullName evidence="10">CRISPR-associated endonuclease Cas1</fullName>
        <ecNumber evidence="10">3.1.-.-</ecNumber>
    </recommendedName>
</protein>
<keyword evidence="2 10" id="KW-0479">Metal-binding</keyword>
<evidence type="ECO:0000256" key="8">
    <source>
        <dbReference type="ARBA" id="ARBA00023211"/>
    </source>
</evidence>
<feature type="binding site" evidence="10">
    <location>
        <position position="166"/>
    </location>
    <ligand>
        <name>Mn(2+)</name>
        <dbReference type="ChEBI" id="CHEBI:29035"/>
    </ligand>
</feature>
<dbReference type="Proteomes" id="UP000245778">
    <property type="component" value="Unassembled WGS sequence"/>
</dbReference>
<dbReference type="NCBIfam" id="TIGR03640">
    <property type="entry name" value="cas1_DVULG"/>
    <property type="match status" value="1"/>
</dbReference>
<dbReference type="EMBL" id="QEKK01000006">
    <property type="protein sequence ID" value="PVY48598.1"/>
    <property type="molecule type" value="Genomic_DNA"/>
</dbReference>
<evidence type="ECO:0000256" key="1">
    <source>
        <dbReference type="ARBA" id="ARBA00022722"/>
    </source>
</evidence>
<keyword evidence="1 10" id="KW-0540">Nuclease</keyword>
<sequence length="343" mass="38509">MRHLLNTLFVLTEESYLSLDGENVVVLDGEQTLGRFLLHTLEGILYFGYKGASHALMGACARGGIGLCFMTSRGRFLARTCGESRGNVLLRKTQCRLSDNEAESCLIARDFIAGKLHNARWVLERATRDHALRVDTDRLKGVSTELASAARRAAGITCLEELRGVEGEGAARYFSVFDELILQNKEAFFFQARSRRPPLDNVNALLSFVYTILTNDCASALEAVGLDPYMGFLHRDRPGRKSLALDLMEELRPAFADRFVLSCINNRIVQPEHFARQETGAVFLTDVGRRAFLAAYQTRKKEQITRPFLGEKLPWGLVPYVQALLLARCLRGDLDGYPPFLWK</sequence>
<evidence type="ECO:0000256" key="7">
    <source>
        <dbReference type="ARBA" id="ARBA00023125"/>
    </source>
</evidence>
<dbReference type="Gene3D" id="1.20.120.920">
    <property type="entry name" value="CRISPR-associated endonuclease Cas1, C-terminal domain"/>
    <property type="match status" value="1"/>
</dbReference>
<dbReference type="GeneID" id="93228409"/>
<comment type="function">
    <text evidence="10">CRISPR (clustered regularly interspaced short palindromic repeat), is an adaptive immune system that provides protection against mobile genetic elements (viruses, transposable elements and conjugative plasmids). CRISPR clusters contain spacers, sequences complementary to antecedent mobile elements, and target invading nucleic acids. CRISPR clusters are transcribed and processed into CRISPR RNA (crRNA). Acts as a dsDNA endonuclease. Involved in the integration of spacer DNA into the CRISPR cassette.</text>
</comment>
<evidence type="ECO:0000256" key="4">
    <source>
        <dbReference type="ARBA" id="ARBA00022801"/>
    </source>
</evidence>
<dbReference type="OrthoDB" id="9803119at2"/>
<dbReference type="GO" id="GO:0043571">
    <property type="term" value="P:maintenance of CRISPR repeat elements"/>
    <property type="evidence" value="ECO:0007669"/>
    <property type="project" value="UniProtKB-UniRule"/>
</dbReference>
<keyword evidence="8 10" id="KW-0464">Manganese</keyword>
<comment type="subunit">
    <text evidence="9 10">Homodimer, forms a heterotetramer with a Cas2 homodimer.</text>
</comment>
<proteinExistence type="inferred from homology"/>
<dbReference type="GO" id="GO:0003677">
    <property type="term" value="F:DNA binding"/>
    <property type="evidence" value="ECO:0007669"/>
    <property type="project" value="UniProtKB-KW"/>
</dbReference>
<keyword evidence="5 10" id="KW-0460">Magnesium</keyword>
<dbReference type="InterPro" id="IPR019856">
    <property type="entry name" value="CRISPR-assoc_Cas1_DVULG"/>
</dbReference>
<dbReference type="GO" id="GO:0016787">
    <property type="term" value="F:hydrolase activity"/>
    <property type="evidence" value="ECO:0007669"/>
    <property type="project" value="UniProtKB-KW"/>
</dbReference>
<evidence type="ECO:0000256" key="2">
    <source>
        <dbReference type="ARBA" id="ARBA00022723"/>
    </source>
</evidence>
<dbReference type="Pfam" id="PF01867">
    <property type="entry name" value="Cas_Cas1"/>
    <property type="match status" value="1"/>
</dbReference>
<dbReference type="PANTHER" id="PTHR34353">
    <property type="entry name" value="CRISPR-ASSOCIATED ENDONUCLEASE CAS1 1"/>
    <property type="match status" value="1"/>
</dbReference>
<dbReference type="PANTHER" id="PTHR34353:SF2">
    <property type="entry name" value="CRISPR-ASSOCIATED ENDONUCLEASE CAS1 1"/>
    <property type="match status" value="1"/>
</dbReference>
<comment type="caution">
    <text evidence="11">The sequence shown here is derived from an EMBL/GenBank/DDBJ whole genome shotgun (WGS) entry which is preliminary data.</text>
</comment>
<keyword evidence="6 10" id="KW-0051">Antiviral defense</keyword>